<evidence type="ECO:0000256" key="3">
    <source>
        <dbReference type="ARBA" id="ARBA00009606"/>
    </source>
</evidence>
<dbReference type="Pfam" id="PF12922">
    <property type="entry name" value="Cnd1_N"/>
    <property type="match status" value="1"/>
</dbReference>
<feature type="region of interest" description="Disordered" evidence="11">
    <location>
        <begin position="451"/>
        <end position="484"/>
    </location>
</feature>
<evidence type="ECO:0000256" key="11">
    <source>
        <dbReference type="SAM" id="MobiDB-lite"/>
    </source>
</evidence>
<reference evidence="14" key="1">
    <citation type="journal article" date="2019" name="G3 (Bethesda)">
        <title>Genome Assemblies of Two Rare Opportunistic Yeast Pathogens: Diutina rugosa (syn. Candida rugosa) and Trichomonascus ciferrii (syn. Candida ciferrii).</title>
        <authorList>
            <person name="Mixao V."/>
            <person name="Saus E."/>
            <person name="Hansen A.P."/>
            <person name="Lass-Florl C."/>
            <person name="Gabaldon T."/>
        </authorList>
    </citation>
    <scope>NUCLEOTIDE SEQUENCE</scope>
    <source>
        <strain evidence="14">CBS 4856</strain>
    </source>
</reference>
<sequence>MSDFNLSEVFSIYTRDCGELVEDIPVENSAEFLDSLTDALAVTPERLAEEENFNGAIYLLNSYEELDGKSAGGLLDLIVSGLKYETQQTQGAIDSNDVDSLPTVKGLLERYAFLLHWYLNSLERITLSKADAVVSTGKGSRTKVSSEFSAACQLVLSALEAICSCLRLNLGTIFVTSSEKDLFTSLFLKPVYQMIEHDQVVKNSKIRMHMFKVICLCVKMHNQQSSVQTSLMQLLIYFEHLPEPLAELLQILHEQFDHVAITEDMLKELSNREFNSNDTKGPKLVSQFLTRLAQLIPQVLMKQMSVLVKLLDIESFTLRCSVIEATGSIINYISQQEEDPERQKTQMHSFLDLIEERTLDVNPYCRCRAIQALTNVCELESKLTSRRPNFTAIAVRCLTDKSSLVRRNGIKLLSRLISTHPFDLLHGPQLDLKSWNVRLEQLQKELDELQPDAGETTTSQANESAIDGNALDAPSDDEQEGESGDKAITKETAEELVAQQQKEENVNRLKLTKKYYLEAIEFIHKVHEALGSAELLLFSKNKNEIIDSMDLFVLADAFGVEVARVGIRKMIHLIWAKANNDEGSAIQSHLISCYQSLFFDTPIGLAENDANLLVARNLISLTYSATLAELASLEHLLVLAMEKERLISNGVIKMLWKIYGYQQREISKSQRRGAIIILGMLSKADSSIANAGLELLLKIGLGEQGRKDLGLAKYTCIVLQHCVQEGDWKKMRPDGVGPPRFAPSHDVIEGLCAFLLLPYQSMEWFGVAEQAIRAINDLCESPDLVYSKLIKIKTQEAFEGDGNEGALSQLLFIVGDVALKIMVHLERCEALFKRSKIALEKSNAAKRSEEEKSKKEEDDDLEMVGGGTSEDDFTEAITYIREREMLYGKDSLLARFGNLVSDICKTGLQTPYVEHISVSSTLCLAKLMCVSSIYCEENLGLVMTLLERSNNSIIRSNCVLALGDVAVCFNHILDDNTDFLYRRLHDKYSAVQRTCLMTLTFLILAGQVKVKGQLGEMAKCLEDPDKRIADLARMFFTELATKDNAIYNGFIDMFSVLSADPQLSEDSLHKILKFLASFIDKDKQIKQLADKFHGRLARCPDQKSWNDIAYVLGLLPHKNEDISKTLSEGFKYVSVAE</sequence>
<comment type="function">
    <text evidence="10">Regulatory subunit of the condensin complex, a complex required for conversion of interphase chromatin into mitotic-like condense chromosomes. The condensin complex probably introduces positive supercoils into relaxed DNA in the presence of type I topoisomerases and converts nicked DNA into positive knotted forms in the presence of type II topoisomerases.</text>
</comment>
<evidence type="ECO:0000256" key="6">
    <source>
        <dbReference type="ARBA" id="ARBA00022776"/>
    </source>
</evidence>
<dbReference type="GO" id="GO:0010032">
    <property type="term" value="P:meiotic chromosome condensation"/>
    <property type="evidence" value="ECO:0007669"/>
    <property type="project" value="TreeGrafter"/>
</dbReference>
<evidence type="ECO:0000256" key="4">
    <source>
        <dbReference type="ARBA" id="ARBA00022454"/>
    </source>
</evidence>
<gene>
    <name evidence="14" type="ORF">TRICI_006733</name>
</gene>
<evidence type="ECO:0000256" key="10">
    <source>
        <dbReference type="PIRNR" id="PIRNR017127"/>
    </source>
</evidence>
<comment type="caution">
    <text evidence="14">The sequence shown here is derived from an EMBL/GenBank/DDBJ whole genome shotgun (WGS) entry which is preliminary data.</text>
</comment>
<evidence type="ECO:0000256" key="5">
    <source>
        <dbReference type="ARBA" id="ARBA00022618"/>
    </source>
</evidence>
<comment type="subcellular location">
    <subcellularLocation>
        <location evidence="2">Chromosome</location>
    </subcellularLocation>
    <subcellularLocation>
        <location evidence="1">Nucleus</location>
    </subcellularLocation>
</comment>
<keyword evidence="15" id="KW-1185">Reference proteome</keyword>
<evidence type="ECO:0000256" key="1">
    <source>
        <dbReference type="ARBA" id="ARBA00004123"/>
    </source>
</evidence>
<evidence type="ECO:0000259" key="12">
    <source>
        <dbReference type="Pfam" id="PF12717"/>
    </source>
</evidence>
<evidence type="ECO:0000256" key="8">
    <source>
        <dbReference type="ARBA" id="ARBA00023242"/>
    </source>
</evidence>
<dbReference type="GO" id="GO:0005634">
    <property type="term" value="C:nucleus"/>
    <property type="evidence" value="ECO:0007669"/>
    <property type="project" value="UniProtKB-SubCell"/>
</dbReference>
<dbReference type="EMBL" id="SWFS01000566">
    <property type="protein sequence ID" value="KAA8897389.1"/>
    <property type="molecule type" value="Genomic_DNA"/>
</dbReference>
<feature type="compositionally biased region" description="Basic and acidic residues" evidence="11">
    <location>
        <begin position="846"/>
        <end position="856"/>
    </location>
</feature>
<dbReference type="PANTHER" id="PTHR14222:SF2">
    <property type="entry name" value="CONDENSIN COMPLEX SUBUNIT 1"/>
    <property type="match status" value="1"/>
</dbReference>
<dbReference type="Pfam" id="PF12717">
    <property type="entry name" value="Cnd1"/>
    <property type="match status" value="1"/>
</dbReference>
<dbReference type="PANTHER" id="PTHR14222">
    <property type="entry name" value="CONDENSIN"/>
    <property type="match status" value="1"/>
</dbReference>
<organism evidence="14 15">
    <name type="scientific">Trichomonascus ciferrii</name>
    <dbReference type="NCBI Taxonomy" id="44093"/>
    <lineage>
        <taxon>Eukaryota</taxon>
        <taxon>Fungi</taxon>
        <taxon>Dikarya</taxon>
        <taxon>Ascomycota</taxon>
        <taxon>Saccharomycotina</taxon>
        <taxon>Dipodascomycetes</taxon>
        <taxon>Dipodascales</taxon>
        <taxon>Trichomonascaceae</taxon>
        <taxon>Trichomonascus</taxon>
        <taxon>Trichomonascus ciferrii complex</taxon>
    </lineage>
</organism>
<dbReference type="AlphaFoldDB" id="A0A642UE50"/>
<dbReference type="Gene3D" id="1.25.10.10">
    <property type="entry name" value="Leucine-rich Repeat Variant"/>
    <property type="match status" value="1"/>
</dbReference>
<dbReference type="GO" id="GO:0000779">
    <property type="term" value="C:condensed chromosome, centromeric region"/>
    <property type="evidence" value="ECO:0007669"/>
    <property type="project" value="TreeGrafter"/>
</dbReference>
<keyword evidence="8" id="KW-0539">Nucleus</keyword>
<dbReference type="VEuPathDB" id="FungiDB:TRICI_006733"/>
<dbReference type="InterPro" id="IPR011989">
    <property type="entry name" value="ARM-like"/>
</dbReference>
<keyword evidence="6 10" id="KW-0498">Mitosis</keyword>
<dbReference type="GO" id="GO:0000796">
    <property type="term" value="C:condensin complex"/>
    <property type="evidence" value="ECO:0007669"/>
    <property type="project" value="TreeGrafter"/>
</dbReference>
<feature type="region of interest" description="Disordered" evidence="11">
    <location>
        <begin position="845"/>
        <end position="869"/>
    </location>
</feature>
<dbReference type="Proteomes" id="UP000761534">
    <property type="component" value="Unassembled WGS sequence"/>
</dbReference>
<proteinExistence type="inferred from homology"/>
<dbReference type="InterPro" id="IPR007673">
    <property type="entry name" value="Condensin_cplx_su1"/>
</dbReference>
<keyword evidence="7 10" id="KW-0226">DNA condensation</keyword>
<evidence type="ECO:0000259" key="13">
    <source>
        <dbReference type="Pfam" id="PF12922"/>
    </source>
</evidence>
<dbReference type="InterPro" id="IPR016024">
    <property type="entry name" value="ARM-type_fold"/>
</dbReference>
<evidence type="ECO:0000313" key="14">
    <source>
        <dbReference type="EMBL" id="KAA8897389.1"/>
    </source>
</evidence>
<evidence type="ECO:0000313" key="15">
    <source>
        <dbReference type="Proteomes" id="UP000761534"/>
    </source>
</evidence>
<dbReference type="FunFam" id="1.25.10.10:FF:000272">
    <property type="entry name" value="Condensin complex subunit 1"/>
    <property type="match status" value="1"/>
</dbReference>
<dbReference type="GO" id="GO:0007076">
    <property type="term" value="P:mitotic chromosome condensation"/>
    <property type="evidence" value="ECO:0007669"/>
    <property type="project" value="InterPro"/>
</dbReference>
<dbReference type="InterPro" id="IPR024324">
    <property type="entry name" value="Condensin_cplx_su1_N"/>
</dbReference>
<dbReference type="InterPro" id="IPR032682">
    <property type="entry name" value="Cnd1_C"/>
</dbReference>
<evidence type="ECO:0000256" key="2">
    <source>
        <dbReference type="ARBA" id="ARBA00004286"/>
    </source>
</evidence>
<keyword evidence="9 10" id="KW-0131">Cell cycle</keyword>
<dbReference type="SUPFAM" id="SSF48371">
    <property type="entry name" value="ARM repeat"/>
    <property type="match status" value="1"/>
</dbReference>
<keyword evidence="4" id="KW-0158">Chromosome</keyword>
<dbReference type="PIRSF" id="PIRSF017127">
    <property type="entry name" value="Condensin_D2"/>
    <property type="match status" value="1"/>
</dbReference>
<comment type="similarity">
    <text evidence="3 10">Belongs to the CND1 (condensin subunit 1) family.</text>
</comment>
<evidence type="ECO:0000256" key="9">
    <source>
        <dbReference type="ARBA" id="ARBA00023306"/>
    </source>
</evidence>
<protein>
    <recommendedName>
        <fullName evidence="10">Condensin complex subunit 1</fullName>
    </recommendedName>
</protein>
<dbReference type="GO" id="GO:0042393">
    <property type="term" value="F:histone binding"/>
    <property type="evidence" value="ECO:0007669"/>
    <property type="project" value="TreeGrafter"/>
</dbReference>
<feature type="domain" description="Condensin complex subunit 1 C-terminal" evidence="12">
    <location>
        <begin position="953"/>
        <end position="1112"/>
    </location>
</feature>
<dbReference type="InterPro" id="IPR026971">
    <property type="entry name" value="CND1/NCAPD3"/>
</dbReference>
<dbReference type="GO" id="GO:0051301">
    <property type="term" value="P:cell division"/>
    <property type="evidence" value="ECO:0007669"/>
    <property type="project" value="UniProtKB-KW"/>
</dbReference>
<keyword evidence="5 10" id="KW-0132">Cell division</keyword>
<name>A0A642UE50_9ASCO</name>
<evidence type="ECO:0000256" key="7">
    <source>
        <dbReference type="ARBA" id="ARBA00023067"/>
    </source>
</evidence>
<feature type="domain" description="Condensin complex subunit 1 N-terminal" evidence="13">
    <location>
        <begin position="72"/>
        <end position="226"/>
    </location>
</feature>
<accession>A0A642UE50</accession>
<dbReference type="OrthoDB" id="436262at2759"/>